<dbReference type="SMART" id="SM00408">
    <property type="entry name" value="IGc2"/>
    <property type="match status" value="2"/>
</dbReference>
<dbReference type="InterPro" id="IPR013098">
    <property type="entry name" value="Ig_I-set"/>
</dbReference>
<evidence type="ECO:0000259" key="11">
    <source>
        <dbReference type="PROSITE" id="PS50853"/>
    </source>
</evidence>
<organism evidence="12 13">
    <name type="scientific">Chelonia mydas</name>
    <name type="common">Green sea-turtle</name>
    <name type="synonym">Chelonia agassizi</name>
    <dbReference type="NCBI Taxonomy" id="8469"/>
    <lineage>
        <taxon>Eukaryota</taxon>
        <taxon>Metazoa</taxon>
        <taxon>Chordata</taxon>
        <taxon>Craniata</taxon>
        <taxon>Vertebrata</taxon>
        <taxon>Euteleostomi</taxon>
        <taxon>Archelosauria</taxon>
        <taxon>Testudinata</taxon>
        <taxon>Testudines</taxon>
        <taxon>Cryptodira</taxon>
        <taxon>Durocryptodira</taxon>
        <taxon>Americhelydia</taxon>
        <taxon>Chelonioidea</taxon>
        <taxon>Cheloniidae</taxon>
        <taxon>Chelonia</taxon>
    </lineage>
</organism>
<dbReference type="PROSITE" id="PS50835">
    <property type="entry name" value="IG_LIKE"/>
    <property type="match status" value="1"/>
</dbReference>
<proteinExistence type="inferred from homology"/>
<evidence type="ECO:0000313" key="13">
    <source>
        <dbReference type="Proteomes" id="UP000031443"/>
    </source>
</evidence>
<dbReference type="SUPFAM" id="SSF48726">
    <property type="entry name" value="Immunoglobulin"/>
    <property type="match status" value="2"/>
</dbReference>
<dbReference type="SUPFAM" id="SSF49265">
    <property type="entry name" value="Fibronectin type III"/>
    <property type="match status" value="1"/>
</dbReference>
<evidence type="ECO:0000256" key="1">
    <source>
        <dbReference type="ARBA" id="ARBA00022433"/>
    </source>
</evidence>
<dbReference type="SMART" id="SM00409">
    <property type="entry name" value="IG"/>
    <property type="match status" value="2"/>
</dbReference>
<dbReference type="InterPro" id="IPR013783">
    <property type="entry name" value="Ig-like_fold"/>
</dbReference>
<name>M7CJ42_CHEMY</name>
<comment type="function">
    <text evidence="7">Binds to myosin; probably involved in interaction with thick myofilaments in the A-band.</text>
</comment>
<dbReference type="FunFam" id="2.60.40.10:FF:000031">
    <property type="entry name" value="Myosin-binding protein C, slow type"/>
    <property type="match status" value="1"/>
</dbReference>
<reference evidence="13" key="1">
    <citation type="journal article" date="2013" name="Nat. Genet.">
        <title>The draft genomes of soft-shell turtle and green sea turtle yield insights into the development and evolution of the turtle-specific body plan.</title>
        <authorList>
            <person name="Wang Z."/>
            <person name="Pascual-Anaya J."/>
            <person name="Zadissa A."/>
            <person name="Li W."/>
            <person name="Niimura Y."/>
            <person name="Huang Z."/>
            <person name="Li C."/>
            <person name="White S."/>
            <person name="Xiong Z."/>
            <person name="Fang D."/>
            <person name="Wang B."/>
            <person name="Ming Y."/>
            <person name="Chen Y."/>
            <person name="Zheng Y."/>
            <person name="Kuraku S."/>
            <person name="Pignatelli M."/>
            <person name="Herrero J."/>
            <person name="Beal K."/>
            <person name="Nozawa M."/>
            <person name="Li Q."/>
            <person name="Wang J."/>
            <person name="Zhang H."/>
            <person name="Yu L."/>
            <person name="Shigenobu S."/>
            <person name="Wang J."/>
            <person name="Liu J."/>
            <person name="Flicek P."/>
            <person name="Searle S."/>
            <person name="Wang J."/>
            <person name="Kuratani S."/>
            <person name="Yin Y."/>
            <person name="Aken B."/>
            <person name="Zhang G."/>
            <person name="Irie N."/>
        </authorList>
    </citation>
    <scope>NUCLEOTIDE SEQUENCE [LARGE SCALE GENOMIC DNA]</scope>
</reference>
<keyword evidence="13" id="KW-1185">Reference proteome</keyword>
<evidence type="ECO:0000256" key="7">
    <source>
        <dbReference type="ARBA" id="ARBA00060255"/>
    </source>
</evidence>
<dbReference type="FunFam" id="2.60.40.10:FF:000225">
    <property type="entry name" value="Myosin-binding protein C, cardiac-type"/>
    <property type="match status" value="1"/>
</dbReference>
<accession>M7CJ42</accession>
<evidence type="ECO:0000259" key="10">
    <source>
        <dbReference type="PROSITE" id="PS50835"/>
    </source>
</evidence>
<dbReference type="InterPro" id="IPR007110">
    <property type="entry name" value="Ig-like_dom"/>
</dbReference>
<dbReference type="InterPro" id="IPR050964">
    <property type="entry name" value="Striated_Muscle_Regulatory"/>
</dbReference>
<gene>
    <name evidence="12" type="ORF">UY3_01839</name>
</gene>
<evidence type="ECO:0000256" key="8">
    <source>
        <dbReference type="ARBA" id="ARBA00071968"/>
    </source>
</evidence>
<dbReference type="InterPro" id="IPR003961">
    <property type="entry name" value="FN3_dom"/>
</dbReference>
<dbReference type="InterPro" id="IPR036116">
    <property type="entry name" value="FN3_sf"/>
</dbReference>
<dbReference type="InterPro" id="IPR003598">
    <property type="entry name" value="Ig_sub2"/>
</dbReference>
<keyword evidence="2" id="KW-0677">Repeat</keyword>
<dbReference type="FunFam" id="2.60.40.10:FF:000062">
    <property type="entry name" value="Myosin-binding protein C, slow type"/>
    <property type="match status" value="1"/>
</dbReference>
<evidence type="ECO:0000313" key="12">
    <source>
        <dbReference type="EMBL" id="EMP41022.1"/>
    </source>
</evidence>
<dbReference type="Pfam" id="PF07679">
    <property type="entry name" value="I-set"/>
    <property type="match status" value="2"/>
</dbReference>
<dbReference type="GO" id="GO:0032982">
    <property type="term" value="C:myosin filament"/>
    <property type="evidence" value="ECO:0007669"/>
    <property type="project" value="UniProtKB-KW"/>
</dbReference>
<dbReference type="EMBL" id="KB500846">
    <property type="protein sequence ID" value="EMP41022.1"/>
    <property type="molecule type" value="Genomic_DNA"/>
</dbReference>
<dbReference type="PANTHER" id="PTHR13817">
    <property type="entry name" value="TITIN"/>
    <property type="match status" value="1"/>
</dbReference>
<dbReference type="FunFam" id="2.60.40.10:FF:000557">
    <property type="entry name" value="Myosin binding protein Ha"/>
    <property type="match status" value="1"/>
</dbReference>
<dbReference type="CDD" id="cd00063">
    <property type="entry name" value="FN3"/>
    <property type="match status" value="2"/>
</dbReference>
<protein>
    <recommendedName>
        <fullName evidence="8">Myosin-binding protein H</fullName>
    </recommendedName>
    <alternativeName>
        <fullName evidence="9">H-protein</fullName>
    </alternativeName>
</protein>
<keyword evidence="3" id="KW-0130">Cell adhesion</keyword>
<evidence type="ECO:0000256" key="4">
    <source>
        <dbReference type="ARBA" id="ARBA00023179"/>
    </source>
</evidence>
<dbReference type="GO" id="GO:0007155">
    <property type="term" value="P:cell adhesion"/>
    <property type="evidence" value="ECO:0007669"/>
    <property type="project" value="UniProtKB-KW"/>
</dbReference>
<dbReference type="Gene3D" id="2.60.40.10">
    <property type="entry name" value="Immunoglobulins"/>
    <property type="match status" value="4"/>
</dbReference>
<dbReference type="InterPro" id="IPR036179">
    <property type="entry name" value="Ig-like_dom_sf"/>
</dbReference>
<evidence type="ECO:0000256" key="5">
    <source>
        <dbReference type="ARBA" id="ARBA00023319"/>
    </source>
</evidence>
<sequence>MIPCRNWSPPDDLILTGHQGKFICLIVSGSDLALRCLERRLLADGASSLSRETMNGGWTLFQLRADQRLTEFKVRRSPFPLTFTIWCALVHDTPVVDVDSAVFVDNAFQFSVDTAEWTVPNLLNIAVPGSNIGSDTAGRFLRAYEIVRPQGKAHQGSGQSFLCSWSRRVETDTVKLFPGHNIDNYKCGERGENFLPASGKEPPSCPLHLAVEDVNDNSVSLTWKAPEQAGSTGLDGYLVECCRDGTEDWEAANKELFLSVRYTIRNLTPGDRLQIRVKAVNAGGMSVPAVLEQPVVIREILGNTEGQPRPQVSWSKDGQPLDPKRVTVRNGDRDTIFFIRKAERSDSGQYQLSVKIDRLEDKATIDIRVIEQPGPPENLKLVDVWGFNVALEWSPPKDNGNAALKGYTVQKSDRKSGSRFEGISNAARSGGTTAGVGGYSFRVFAENACGHSAVAAVTTELAHIPKPEIVYQPEKYLGRDFSEAPKFTQPLADRSTTRGYNTQLFCCVRAFPKPKIIWLKNQTEIREDPKYIAVINEGVCSLEIRKPSPFDGGVYTCKAVNPLGEASVDCRLDVKEASWTLNVLQVIGDFKASESTGK</sequence>
<comment type="similarity">
    <text evidence="6">Belongs to the immunoglobulin superfamily. MyBP family.</text>
</comment>
<dbReference type="Proteomes" id="UP000031443">
    <property type="component" value="Unassembled WGS sequence"/>
</dbReference>
<feature type="domain" description="Fibronectin type-III" evidence="11">
    <location>
        <begin position="375"/>
        <end position="467"/>
    </location>
</feature>
<evidence type="ECO:0000256" key="9">
    <source>
        <dbReference type="ARBA" id="ARBA00078133"/>
    </source>
</evidence>
<dbReference type="SMART" id="SM00060">
    <property type="entry name" value="FN3"/>
    <property type="match status" value="2"/>
</dbReference>
<evidence type="ECO:0000256" key="3">
    <source>
        <dbReference type="ARBA" id="ARBA00022889"/>
    </source>
</evidence>
<dbReference type="PANTHER" id="PTHR13817:SF49">
    <property type="entry name" value="MYOSIN-BINDING PROTEIN H"/>
    <property type="match status" value="1"/>
</dbReference>
<keyword evidence="5" id="KW-0393">Immunoglobulin domain</keyword>
<keyword evidence="4" id="KW-0514">Muscle protein</keyword>
<dbReference type="Pfam" id="PF00041">
    <property type="entry name" value="fn3"/>
    <property type="match status" value="1"/>
</dbReference>
<dbReference type="PROSITE" id="PS50853">
    <property type="entry name" value="FN3"/>
    <property type="match status" value="2"/>
</dbReference>
<dbReference type="InterPro" id="IPR003599">
    <property type="entry name" value="Ig_sub"/>
</dbReference>
<feature type="domain" description="Ig-like" evidence="10">
    <location>
        <begin position="485"/>
        <end position="569"/>
    </location>
</feature>
<evidence type="ECO:0000256" key="6">
    <source>
        <dbReference type="ARBA" id="ARBA00038352"/>
    </source>
</evidence>
<dbReference type="AlphaFoldDB" id="M7CJ42"/>
<keyword evidence="1" id="KW-0787">Thick filament</keyword>
<evidence type="ECO:0000256" key="2">
    <source>
        <dbReference type="ARBA" id="ARBA00022737"/>
    </source>
</evidence>
<dbReference type="STRING" id="8469.M7CJ42"/>
<dbReference type="eggNOG" id="ENOG502QVIQ">
    <property type="taxonomic scope" value="Eukaryota"/>
</dbReference>
<feature type="domain" description="Fibronectin type-III" evidence="11">
    <location>
        <begin position="205"/>
        <end position="300"/>
    </location>
</feature>